<evidence type="ECO:0008006" key="3">
    <source>
        <dbReference type="Google" id="ProtNLM"/>
    </source>
</evidence>
<sequence>MFVVPSPIPITRCLAYVKATIHDEKRFRTGKHTCPTPSGVWQAALRGNFMSDIVRPSNQALGFEDFAANKNHKHLRPGPVKPKSATLKVGARLPANLVLEIEACARQSGVCKTDIMRTWLEAGSKAT</sequence>
<proteinExistence type="predicted"/>
<organism evidence="1 2">
    <name type="scientific">Discina gigas</name>
    <dbReference type="NCBI Taxonomy" id="1032678"/>
    <lineage>
        <taxon>Eukaryota</taxon>
        <taxon>Fungi</taxon>
        <taxon>Dikarya</taxon>
        <taxon>Ascomycota</taxon>
        <taxon>Pezizomycotina</taxon>
        <taxon>Pezizomycetes</taxon>
        <taxon>Pezizales</taxon>
        <taxon>Discinaceae</taxon>
        <taxon>Discina</taxon>
    </lineage>
</organism>
<feature type="non-terminal residue" evidence="1">
    <location>
        <position position="127"/>
    </location>
</feature>
<name>A0ABR3G2L8_9PEZI</name>
<reference evidence="1 2" key="1">
    <citation type="submission" date="2024-02" db="EMBL/GenBank/DDBJ databases">
        <title>Discinaceae phylogenomics.</title>
        <authorList>
            <person name="Dirks A.C."/>
            <person name="James T.Y."/>
        </authorList>
    </citation>
    <scope>NUCLEOTIDE SEQUENCE [LARGE SCALE GENOMIC DNA]</scope>
    <source>
        <strain evidence="1 2">ACD0624</strain>
    </source>
</reference>
<comment type="caution">
    <text evidence="1">The sequence shown here is derived from an EMBL/GenBank/DDBJ whole genome shotgun (WGS) entry which is preliminary data.</text>
</comment>
<dbReference type="EMBL" id="JBBBZM010000987">
    <property type="protein sequence ID" value="KAL0630200.1"/>
    <property type="molecule type" value="Genomic_DNA"/>
</dbReference>
<gene>
    <name evidence="1" type="ORF">Q9L58_010954</name>
</gene>
<accession>A0ABR3G2L8</accession>
<dbReference type="Proteomes" id="UP001447188">
    <property type="component" value="Unassembled WGS sequence"/>
</dbReference>
<protein>
    <recommendedName>
        <fullName evidence="3">Ribbon-helix-helix protein CopG domain-containing protein</fullName>
    </recommendedName>
</protein>
<keyword evidence="2" id="KW-1185">Reference proteome</keyword>
<evidence type="ECO:0000313" key="1">
    <source>
        <dbReference type="EMBL" id="KAL0630200.1"/>
    </source>
</evidence>
<evidence type="ECO:0000313" key="2">
    <source>
        <dbReference type="Proteomes" id="UP001447188"/>
    </source>
</evidence>